<reference evidence="1" key="1">
    <citation type="submission" date="2013-02" db="EMBL/GenBank/DDBJ databases">
        <title>Comparative genomics of Borrelia species.</title>
        <authorList>
            <person name="Schwan T.G."/>
            <person name="Raffel S.J."/>
            <person name="Porcella S.F."/>
        </authorList>
    </citation>
    <scope>NUCLEOTIDE SEQUENCE</scope>
    <source>
        <strain evidence="1">FR64b</strain>
        <plasmid evidence="1">unnamed</plasmid>
    </source>
</reference>
<protein>
    <submittedName>
        <fullName evidence="1">Uncharacterized protein</fullName>
    </submittedName>
</protein>
<geneLocation type="plasmid" evidence="1">
    <name>unnamed</name>
</geneLocation>
<dbReference type="AlphaFoldDB" id="W5SKL2"/>
<accession>W5SKL2</accession>
<proteinExistence type="predicted"/>
<evidence type="ECO:0000313" key="1">
    <source>
        <dbReference type="EMBL" id="AHH05641.1"/>
    </source>
</evidence>
<dbReference type="HOGENOM" id="CLU_3402406_0_0_12"/>
<sequence length="30" mass="3928">MFFFFYFYYSSLKLINYFVMYRNKEAHNNE</sequence>
<gene>
    <name evidence="1" type="ORF">BOM_1098</name>
</gene>
<dbReference type="EMBL" id="CP004227">
    <property type="protein sequence ID" value="AHH05641.1"/>
    <property type="molecule type" value="Genomic_DNA"/>
</dbReference>
<keyword evidence="1" id="KW-0614">Plasmid</keyword>
<name>W5SKL2_9SPIR</name>
<organism evidence="1">
    <name type="scientific">Borrelia miyamotoi FR64b</name>
    <dbReference type="NCBI Taxonomy" id="1292392"/>
    <lineage>
        <taxon>Bacteria</taxon>
        <taxon>Pseudomonadati</taxon>
        <taxon>Spirochaetota</taxon>
        <taxon>Spirochaetia</taxon>
        <taxon>Spirochaetales</taxon>
        <taxon>Borreliaceae</taxon>
        <taxon>Borrelia</taxon>
    </lineage>
</organism>